<dbReference type="RefSeq" id="WP_023547526.1">
    <property type="nucleotide sequence ID" value="NZ_CM002285.1"/>
</dbReference>
<feature type="transmembrane region" description="Helical" evidence="1">
    <location>
        <begin position="131"/>
        <end position="155"/>
    </location>
</feature>
<keyword evidence="1" id="KW-1133">Transmembrane helix</keyword>
<organism evidence="2 3">
    <name type="scientific">Streptomyces roseochromogenus subsp. oscitans DS 12.976</name>
    <dbReference type="NCBI Taxonomy" id="1352936"/>
    <lineage>
        <taxon>Bacteria</taxon>
        <taxon>Bacillati</taxon>
        <taxon>Actinomycetota</taxon>
        <taxon>Actinomycetes</taxon>
        <taxon>Kitasatosporales</taxon>
        <taxon>Streptomycetaceae</taxon>
        <taxon>Streptomyces</taxon>
    </lineage>
</organism>
<dbReference type="STRING" id="1352936.M878_17875"/>
<dbReference type="Proteomes" id="UP000017984">
    <property type="component" value="Chromosome"/>
</dbReference>
<gene>
    <name evidence="2" type="ORF">M878_17875</name>
</gene>
<proteinExistence type="predicted"/>
<sequence>MTMLNELRQRVHRAGESPRAWVSAVLFARLALSIGFLSAVADRVGLWGAPGTGKVAWGDYDRYLAYVHVLAPYLPRGFADAAGGAATAVEAVLGVTLLAGVAVRISAWASGGVLLTFAVSMFIFSGPEAPFNASVFSATGLALFLALAPADAYVLTVDRARGVERPFATPAKPRLTTAITAEEGR</sequence>
<protein>
    <recommendedName>
        <fullName evidence="4">DoxX family protein</fullName>
    </recommendedName>
</protein>
<keyword evidence="1" id="KW-0472">Membrane</keyword>
<keyword evidence="1" id="KW-0812">Transmembrane</keyword>
<dbReference type="PATRIC" id="fig|1352936.5.peg.3751"/>
<comment type="caution">
    <text evidence="2">The sequence shown here is derived from an EMBL/GenBank/DDBJ whole genome shotgun (WGS) entry which is preliminary data.</text>
</comment>
<reference evidence="2 3" key="1">
    <citation type="journal article" date="2014" name="Genome Announc.">
        <title>Draft Genome Sequence of Streptomyces roseochromogenes subsp. oscitans DS 12.976, Producer of the Aminocoumarin Antibiotic Clorobiocin.</title>
        <authorList>
            <person name="Ruckert C."/>
            <person name="Kalinowski J."/>
            <person name="Heide L."/>
            <person name="Apel A.K."/>
        </authorList>
    </citation>
    <scope>NUCLEOTIDE SEQUENCE [LARGE SCALE GENOMIC DNA]</scope>
    <source>
        <strain evidence="2 3">DS 12.976</strain>
    </source>
</reference>
<feature type="transmembrane region" description="Helical" evidence="1">
    <location>
        <begin position="81"/>
        <end position="100"/>
    </location>
</feature>
<evidence type="ECO:0000256" key="1">
    <source>
        <dbReference type="SAM" id="Phobius"/>
    </source>
</evidence>
<dbReference type="EMBL" id="AWQX01000158">
    <property type="protein sequence ID" value="EST30585.1"/>
    <property type="molecule type" value="Genomic_DNA"/>
</dbReference>
<feature type="transmembrane region" description="Helical" evidence="1">
    <location>
        <begin position="20"/>
        <end position="41"/>
    </location>
</feature>
<evidence type="ECO:0008006" key="4">
    <source>
        <dbReference type="Google" id="ProtNLM"/>
    </source>
</evidence>
<name>V6KEK2_STRRC</name>
<feature type="transmembrane region" description="Helical" evidence="1">
    <location>
        <begin position="107"/>
        <end position="125"/>
    </location>
</feature>
<dbReference type="AlphaFoldDB" id="V6KEK2"/>
<accession>V6KEK2</accession>
<keyword evidence="3" id="KW-1185">Reference proteome</keyword>
<evidence type="ECO:0000313" key="3">
    <source>
        <dbReference type="Proteomes" id="UP000017984"/>
    </source>
</evidence>
<evidence type="ECO:0000313" key="2">
    <source>
        <dbReference type="EMBL" id="EST30585.1"/>
    </source>
</evidence>
<dbReference type="HOGENOM" id="CLU_1460547_0_0_11"/>